<organism evidence="1 2">
    <name type="scientific">Astathelohania contejeani</name>
    <dbReference type="NCBI Taxonomy" id="164912"/>
    <lineage>
        <taxon>Eukaryota</taxon>
        <taxon>Fungi</taxon>
        <taxon>Fungi incertae sedis</taxon>
        <taxon>Microsporidia</taxon>
        <taxon>Astathelohaniidae</taxon>
        <taxon>Astathelohania</taxon>
    </lineage>
</organism>
<dbReference type="InterPro" id="IPR036322">
    <property type="entry name" value="WD40_repeat_dom_sf"/>
</dbReference>
<name>A0ABQ7I0B4_9MICR</name>
<evidence type="ECO:0000313" key="2">
    <source>
        <dbReference type="Proteomes" id="UP001516464"/>
    </source>
</evidence>
<gene>
    <name evidence="1" type="ORF">TCON_0938</name>
</gene>
<sequence>MALLQIPLPNKPFDLIYAKPNLYYSDAMGNIFQSKYPFTTPKHFHKNKNPVSCMCYHNGIIYGTWKGEVTKLDEKGNNLNTIILGSGMIKSIYYQNSVYVSIEDSVYILNLQLEIQNQIKTDSRVLCMEYYRGKMYGGMSVPIIARIDKSYQKMDIHNMHDTSILDFCVINEDLYSGSADGTIRRFIFPHSMDIIHKGEGWVRSLTHLNGDLLFSQGRNIIYKNNVLYRHEQDVLKVIYAEEVIISIGLDYKMSIYSFGETCNSEEEKELEELLSQ</sequence>
<protein>
    <submittedName>
        <fullName evidence="1">Uncharacterized protein</fullName>
    </submittedName>
</protein>
<accession>A0ABQ7I0B4</accession>
<proteinExistence type="predicted"/>
<dbReference type="SUPFAM" id="SSF50978">
    <property type="entry name" value="WD40 repeat-like"/>
    <property type="match status" value="1"/>
</dbReference>
<reference evidence="1 2" key="1">
    <citation type="submission" date="2019-01" db="EMBL/GenBank/DDBJ databases">
        <title>Genomes sequencing and comparative genomics of infectious freshwater microsporidia, Cucumispora dikerogammari and Thelohania contejeani.</title>
        <authorList>
            <person name="Cormier A."/>
            <person name="Giraud I."/>
            <person name="Wattier R."/>
            <person name="Teixeira M."/>
            <person name="Grandjean F."/>
            <person name="Rigaud T."/>
            <person name="Cordaux R."/>
        </authorList>
    </citation>
    <scope>NUCLEOTIDE SEQUENCE [LARGE SCALE GENOMIC DNA]</scope>
    <source>
        <strain evidence="1">T1</strain>
        <tissue evidence="1">Spores</tissue>
    </source>
</reference>
<dbReference type="EMBL" id="SBIQ01000045">
    <property type="protein sequence ID" value="KAF7683851.1"/>
    <property type="molecule type" value="Genomic_DNA"/>
</dbReference>
<dbReference type="Proteomes" id="UP001516464">
    <property type="component" value="Unassembled WGS sequence"/>
</dbReference>
<keyword evidence="2" id="KW-1185">Reference proteome</keyword>
<evidence type="ECO:0000313" key="1">
    <source>
        <dbReference type="EMBL" id="KAF7683851.1"/>
    </source>
</evidence>
<comment type="caution">
    <text evidence="1">The sequence shown here is derived from an EMBL/GenBank/DDBJ whole genome shotgun (WGS) entry which is preliminary data.</text>
</comment>